<evidence type="ECO:0000313" key="2">
    <source>
        <dbReference type="EMBL" id="SHJ76855.1"/>
    </source>
</evidence>
<dbReference type="Pfam" id="PF13649">
    <property type="entry name" value="Methyltransf_25"/>
    <property type="match status" value="1"/>
</dbReference>
<dbReference type="OrthoDB" id="9804312at2"/>
<dbReference type="Gene3D" id="3.40.50.150">
    <property type="entry name" value="Vaccinia Virus protein VP39"/>
    <property type="match status" value="1"/>
</dbReference>
<dbReference type="InterPro" id="IPR029063">
    <property type="entry name" value="SAM-dependent_MTases_sf"/>
</dbReference>
<accession>A0A1M6M093</accession>
<dbReference type="EMBL" id="FQYU01000008">
    <property type="protein sequence ID" value="SHJ76855.1"/>
    <property type="molecule type" value="Genomic_DNA"/>
</dbReference>
<proteinExistence type="predicted"/>
<evidence type="ECO:0000313" key="3">
    <source>
        <dbReference type="Proteomes" id="UP000184543"/>
    </source>
</evidence>
<dbReference type="CDD" id="cd02440">
    <property type="entry name" value="AdoMet_MTases"/>
    <property type="match status" value="1"/>
</dbReference>
<dbReference type="Proteomes" id="UP000184543">
    <property type="component" value="Unassembled WGS sequence"/>
</dbReference>
<sequence length="207" mass="23309">MTDPWQKRWDDRYSATEYAFGLEPNVYFKEQLEKLQPGKILFGAEGEGRNAIFAANLGWKVSAFDISAQGRKKALQLAEAHGVDIDYQVGELPTLDYQEGEFDAIALVYAHFPPEIKSTYHRMLSTYLRKGGTIIIEAFGKNHLEYKSKNPGVGGPGNLDSLFSIGELRTDFPDYEIIEAEEKIVELQEGLYHNGLGSVIRFVAQKK</sequence>
<keyword evidence="3" id="KW-1185">Reference proteome</keyword>
<reference evidence="3" key="1">
    <citation type="submission" date="2016-11" db="EMBL/GenBank/DDBJ databases">
        <authorList>
            <person name="Varghese N."/>
            <person name="Submissions S."/>
        </authorList>
    </citation>
    <scope>NUCLEOTIDE SEQUENCE [LARGE SCALE GENOMIC DNA]</scope>
    <source>
        <strain evidence="3">DSM 19858</strain>
    </source>
</reference>
<feature type="domain" description="Methyltransferase" evidence="1">
    <location>
        <begin position="45"/>
        <end position="132"/>
    </location>
</feature>
<dbReference type="AlphaFoldDB" id="A0A1M6M093"/>
<dbReference type="InterPro" id="IPR041698">
    <property type="entry name" value="Methyltransf_25"/>
</dbReference>
<organism evidence="2 3">
    <name type="scientific">Pseudozobellia thermophila</name>
    <dbReference type="NCBI Taxonomy" id="192903"/>
    <lineage>
        <taxon>Bacteria</taxon>
        <taxon>Pseudomonadati</taxon>
        <taxon>Bacteroidota</taxon>
        <taxon>Flavobacteriia</taxon>
        <taxon>Flavobacteriales</taxon>
        <taxon>Flavobacteriaceae</taxon>
        <taxon>Pseudozobellia</taxon>
    </lineage>
</organism>
<dbReference type="SUPFAM" id="SSF53335">
    <property type="entry name" value="S-adenosyl-L-methionine-dependent methyltransferases"/>
    <property type="match status" value="1"/>
</dbReference>
<protein>
    <submittedName>
        <fullName evidence="2">Tellurite resistance protein TehB</fullName>
    </submittedName>
</protein>
<dbReference type="STRING" id="192903.SAMN04488513_108120"/>
<name>A0A1M6M093_9FLAO</name>
<gene>
    <name evidence="2" type="ORF">SAMN04488513_108120</name>
</gene>
<dbReference type="RefSeq" id="WP_072995044.1">
    <property type="nucleotide sequence ID" value="NZ_FQYU01000008.1"/>
</dbReference>
<evidence type="ECO:0000259" key="1">
    <source>
        <dbReference type="Pfam" id="PF13649"/>
    </source>
</evidence>